<keyword evidence="3 7" id="KW-0641">Proline biosynthesis</keyword>
<comment type="catalytic activity">
    <reaction evidence="6 7">
        <text>L-glutamate 5-semialdehyde + phosphate + NADP(+) = L-glutamyl 5-phosphate + NADPH + H(+)</text>
        <dbReference type="Rhea" id="RHEA:19541"/>
        <dbReference type="ChEBI" id="CHEBI:15378"/>
        <dbReference type="ChEBI" id="CHEBI:43474"/>
        <dbReference type="ChEBI" id="CHEBI:57783"/>
        <dbReference type="ChEBI" id="CHEBI:58066"/>
        <dbReference type="ChEBI" id="CHEBI:58274"/>
        <dbReference type="ChEBI" id="CHEBI:58349"/>
        <dbReference type="EC" id="1.2.1.41"/>
    </reaction>
</comment>
<evidence type="ECO:0000256" key="3">
    <source>
        <dbReference type="ARBA" id="ARBA00022650"/>
    </source>
</evidence>
<dbReference type="HAMAP" id="MF_00412">
    <property type="entry name" value="ProA"/>
    <property type="match status" value="1"/>
</dbReference>
<comment type="similarity">
    <text evidence="7">Belongs to the gamma-glutamyl phosphate reductase family.</text>
</comment>
<dbReference type="PANTHER" id="PTHR11063:SF8">
    <property type="entry name" value="DELTA-1-PYRROLINE-5-CARBOXYLATE SYNTHASE"/>
    <property type="match status" value="1"/>
</dbReference>
<evidence type="ECO:0000256" key="6">
    <source>
        <dbReference type="ARBA" id="ARBA00049024"/>
    </source>
</evidence>
<dbReference type="SUPFAM" id="SSF53720">
    <property type="entry name" value="ALDH-like"/>
    <property type="match status" value="1"/>
</dbReference>
<reference evidence="9 10" key="1">
    <citation type="journal article" date="2023" name="ISME J.">
        <title>Thermophilic Dehalococcoidia with unusual traits shed light on an unexpected past.</title>
        <authorList>
            <person name="Palmer M."/>
            <person name="Covington J.K."/>
            <person name="Zhou E.M."/>
            <person name="Thomas S.C."/>
            <person name="Habib N."/>
            <person name="Seymour C.O."/>
            <person name="Lai D."/>
            <person name="Johnston J."/>
            <person name="Hashimi A."/>
            <person name="Jiao J.Y."/>
            <person name="Muok A.R."/>
            <person name="Liu L."/>
            <person name="Xian W.D."/>
            <person name="Zhi X.Y."/>
            <person name="Li M.M."/>
            <person name="Silva L.P."/>
            <person name="Bowen B.P."/>
            <person name="Louie K."/>
            <person name="Briegel A."/>
            <person name="Pett-Ridge J."/>
            <person name="Weber P.K."/>
            <person name="Tocheva E.I."/>
            <person name="Woyke T."/>
            <person name="Northen T.R."/>
            <person name="Mayali X."/>
            <person name="Li W.J."/>
            <person name="Hedlund B.P."/>
        </authorList>
    </citation>
    <scope>NUCLEOTIDE SEQUENCE [LARGE SCALE GENOMIC DNA]</scope>
    <source>
        <strain evidence="9 10">YIM 72310</strain>
    </source>
</reference>
<keyword evidence="5 7" id="KW-0560">Oxidoreductase</keyword>
<comment type="pathway">
    <text evidence="1 7">Amino-acid biosynthesis; L-proline biosynthesis; L-glutamate 5-semialdehyde from L-glutamate: step 2/2.</text>
</comment>
<keyword evidence="2 7" id="KW-0028">Amino-acid biosynthesis</keyword>
<evidence type="ECO:0000313" key="10">
    <source>
        <dbReference type="Proteomes" id="UP001212803"/>
    </source>
</evidence>
<feature type="domain" description="Aldehyde dehydrogenase" evidence="8">
    <location>
        <begin position="11"/>
        <end position="308"/>
    </location>
</feature>
<dbReference type="GO" id="GO:0004350">
    <property type="term" value="F:glutamate-5-semialdehyde dehydrogenase activity"/>
    <property type="evidence" value="ECO:0007669"/>
    <property type="project" value="UniProtKB-EC"/>
</dbReference>
<dbReference type="InterPro" id="IPR016162">
    <property type="entry name" value="Ald_DH_N"/>
</dbReference>
<dbReference type="Gene3D" id="3.40.309.10">
    <property type="entry name" value="Aldehyde Dehydrogenase, Chain A, domain 2"/>
    <property type="match status" value="1"/>
</dbReference>
<keyword evidence="4 7" id="KW-0521">NADP</keyword>
<accession>A0ABY7MAE8</accession>
<dbReference type="EMBL" id="CP115149">
    <property type="protein sequence ID" value="WBL37538.1"/>
    <property type="molecule type" value="Genomic_DNA"/>
</dbReference>
<dbReference type="InterPro" id="IPR012134">
    <property type="entry name" value="Glu-5-SA_DH"/>
</dbReference>
<keyword evidence="10" id="KW-1185">Reference proteome</keyword>
<dbReference type="Pfam" id="PF00171">
    <property type="entry name" value="Aldedh"/>
    <property type="match status" value="1"/>
</dbReference>
<evidence type="ECO:0000313" key="9">
    <source>
        <dbReference type="EMBL" id="WBL37538.1"/>
    </source>
</evidence>
<keyword evidence="7" id="KW-0963">Cytoplasm</keyword>
<dbReference type="RefSeq" id="WP_270058051.1">
    <property type="nucleotide sequence ID" value="NZ_CP115149.1"/>
</dbReference>
<dbReference type="InterPro" id="IPR016161">
    <property type="entry name" value="Ald_DH/histidinol_DH"/>
</dbReference>
<dbReference type="PANTHER" id="PTHR11063">
    <property type="entry name" value="GLUTAMATE SEMIALDEHYDE DEHYDROGENASE"/>
    <property type="match status" value="1"/>
</dbReference>
<dbReference type="InterPro" id="IPR000965">
    <property type="entry name" value="GPR_dom"/>
</dbReference>
<comment type="function">
    <text evidence="7">Catalyzes the NADPH-dependent reduction of L-glutamate 5-phosphate into L-glutamate 5-semialdehyde and phosphate. The product spontaneously undergoes cyclization to form 1-pyrroline-5-carboxylate.</text>
</comment>
<evidence type="ECO:0000256" key="4">
    <source>
        <dbReference type="ARBA" id="ARBA00022857"/>
    </source>
</evidence>
<dbReference type="CDD" id="cd07079">
    <property type="entry name" value="ALDH_F18-19_ProA-GPR"/>
    <property type="match status" value="1"/>
</dbReference>
<evidence type="ECO:0000256" key="7">
    <source>
        <dbReference type="HAMAP-Rule" id="MF_00412"/>
    </source>
</evidence>
<sequence>MAHRHRVERLLALREPCRGAATLSAMTSTVSLLRERATAARQASRVLARISTAEKNAALERIAALLEQEQEAVLAANAQDLAAAREANLEDAFVERLTLTPERLRGIAADTRSVMQLPDPVGEVFDSRTLPNGLWIGRRRVPLGVVACIYESRPNVTIDIAALALKSGNAAILRGGKEARHSNAALGELIQRALAGSAVPAAAVQVISDPDRAHVDELLEMNDLVDVIVPRGGPQLIDYVRRKATMPVIAHGDAVVQIYVDEFTDLDLAETVVNNAKTRRYSICNAVDTLLVHRAIAEPFLQRMAARWAGKVTFIADERAYPVLEAAGAPVERATEDTWRTEHLALRVGVRVVDTMEEATDHIERYGSHHSDAILTENYTRALEFLDVVDSAAVYVNASTQFTDGAQFGLGAEVGISTQKMHARGPMGLRELTSYKWTIIGRGQVRPL</sequence>
<dbReference type="Proteomes" id="UP001212803">
    <property type="component" value="Chromosome"/>
</dbReference>
<dbReference type="InterPro" id="IPR016163">
    <property type="entry name" value="Ald_DH_C"/>
</dbReference>
<dbReference type="Gene3D" id="3.40.605.10">
    <property type="entry name" value="Aldehyde Dehydrogenase, Chain A, domain 1"/>
    <property type="match status" value="1"/>
</dbReference>
<protein>
    <recommendedName>
        <fullName evidence="7">Gamma-glutamyl phosphate reductase</fullName>
        <shortName evidence="7">GPR</shortName>
        <ecNumber evidence="7">1.2.1.41</ecNumber>
    </recommendedName>
    <alternativeName>
        <fullName evidence="7">Glutamate-5-semialdehyde dehydrogenase</fullName>
    </alternativeName>
    <alternativeName>
        <fullName evidence="7">Glutamyl-gamma-semialdehyde dehydrogenase</fullName>
        <shortName evidence="7">GSA dehydrogenase</shortName>
    </alternativeName>
</protein>
<organism evidence="9 10">
    <name type="scientific">Tepidiforma flava</name>
    <dbReference type="NCBI Taxonomy" id="3004094"/>
    <lineage>
        <taxon>Bacteria</taxon>
        <taxon>Bacillati</taxon>
        <taxon>Chloroflexota</taxon>
        <taxon>Tepidiformia</taxon>
        <taxon>Tepidiformales</taxon>
        <taxon>Tepidiformaceae</taxon>
        <taxon>Tepidiforma</taxon>
    </lineage>
</organism>
<dbReference type="PROSITE" id="PS01223">
    <property type="entry name" value="PROA"/>
    <property type="match status" value="1"/>
</dbReference>
<name>A0ABY7MAE8_9CHLR</name>
<evidence type="ECO:0000259" key="8">
    <source>
        <dbReference type="Pfam" id="PF00171"/>
    </source>
</evidence>
<evidence type="ECO:0000256" key="2">
    <source>
        <dbReference type="ARBA" id="ARBA00022605"/>
    </source>
</evidence>
<comment type="subcellular location">
    <subcellularLocation>
        <location evidence="7">Cytoplasm</location>
    </subcellularLocation>
</comment>
<dbReference type="InterPro" id="IPR020593">
    <property type="entry name" value="G-glutamylP_reductase_CS"/>
</dbReference>
<evidence type="ECO:0000256" key="1">
    <source>
        <dbReference type="ARBA" id="ARBA00004985"/>
    </source>
</evidence>
<dbReference type="NCBIfam" id="NF001221">
    <property type="entry name" value="PRK00197.1"/>
    <property type="match status" value="1"/>
</dbReference>
<gene>
    <name evidence="7" type="primary">proA</name>
    <name evidence="9" type="ORF">O0235_08850</name>
</gene>
<dbReference type="PIRSF" id="PIRSF000151">
    <property type="entry name" value="GPR"/>
    <property type="match status" value="1"/>
</dbReference>
<dbReference type="InterPro" id="IPR015590">
    <property type="entry name" value="Aldehyde_DH_dom"/>
</dbReference>
<evidence type="ECO:0000256" key="5">
    <source>
        <dbReference type="ARBA" id="ARBA00023002"/>
    </source>
</evidence>
<dbReference type="NCBIfam" id="TIGR00407">
    <property type="entry name" value="proA"/>
    <property type="match status" value="1"/>
</dbReference>
<proteinExistence type="inferred from homology"/>
<dbReference type="EC" id="1.2.1.41" evidence="7"/>